<sequence length="104" mass="11375">DAASANARESVTSPLSFAWLVVVLVSLAFTVVGSLSLCYWCRKSPPEWETIAKVKFGEDPADHHQNHSDLDIVPTAPRSSDHGSTRATATKHAKDQKTEETRTL</sequence>
<feature type="transmembrane region" description="Helical" evidence="2">
    <location>
        <begin position="17"/>
        <end position="40"/>
    </location>
</feature>
<evidence type="ECO:0000256" key="2">
    <source>
        <dbReference type="SAM" id="Phobius"/>
    </source>
</evidence>
<evidence type="ECO:0000256" key="1">
    <source>
        <dbReference type="SAM" id="MobiDB-lite"/>
    </source>
</evidence>
<accession>V5GUZ0</accession>
<feature type="region of interest" description="Disordered" evidence="1">
    <location>
        <begin position="59"/>
        <end position="104"/>
    </location>
</feature>
<evidence type="ECO:0000313" key="3">
    <source>
        <dbReference type="EMBL" id="JAB74225.1"/>
    </source>
</evidence>
<protein>
    <submittedName>
        <fullName evidence="3">Putative secreted protein</fullName>
    </submittedName>
</protein>
<feature type="compositionally biased region" description="Basic and acidic residues" evidence="1">
    <location>
        <begin position="92"/>
        <end position="104"/>
    </location>
</feature>
<feature type="compositionally biased region" description="Basic and acidic residues" evidence="1">
    <location>
        <begin position="59"/>
        <end position="70"/>
    </location>
</feature>
<feature type="non-terminal residue" evidence="3">
    <location>
        <position position="1"/>
    </location>
</feature>
<dbReference type="AlphaFoldDB" id="V5GUZ0"/>
<keyword evidence="2" id="KW-0472">Membrane</keyword>
<reference evidence="3" key="1">
    <citation type="journal article" date="2015" name="Sci. Rep.">
        <title>Tissue- and time-dependent transcription in Ixodes ricinus salivary glands and midguts when blood feeding on the vertebrate host.</title>
        <authorList>
            <person name="Kotsyfakis M."/>
            <person name="Schwarz A."/>
            <person name="Erhart J."/>
            <person name="Ribeiro J.M."/>
        </authorList>
    </citation>
    <scope>NUCLEOTIDE SEQUENCE</scope>
    <source>
        <tissue evidence="3">Salivary gland and midgut</tissue>
    </source>
</reference>
<name>V5GUZ0_IXORI</name>
<keyword evidence="2" id="KW-1133">Transmembrane helix</keyword>
<keyword evidence="2" id="KW-0812">Transmembrane</keyword>
<organism evidence="3">
    <name type="scientific">Ixodes ricinus</name>
    <name type="common">Common tick</name>
    <name type="synonym">Acarus ricinus</name>
    <dbReference type="NCBI Taxonomy" id="34613"/>
    <lineage>
        <taxon>Eukaryota</taxon>
        <taxon>Metazoa</taxon>
        <taxon>Ecdysozoa</taxon>
        <taxon>Arthropoda</taxon>
        <taxon>Chelicerata</taxon>
        <taxon>Arachnida</taxon>
        <taxon>Acari</taxon>
        <taxon>Parasitiformes</taxon>
        <taxon>Ixodida</taxon>
        <taxon>Ixodoidea</taxon>
        <taxon>Ixodidae</taxon>
        <taxon>Ixodinae</taxon>
        <taxon>Ixodes</taxon>
    </lineage>
</organism>
<proteinExistence type="evidence at transcript level"/>
<dbReference type="EMBL" id="GANP01010243">
    <property type="protein sequence ID" value="JAB74225.1"/>
    <property type="molecule type" value="mRNA"/>
</dbReference>